<organism evidence="1 2">
    <name type="scientific">Enterobacter soli</name>
    <dbReference type="NCBI Taxonomy" id="885040"/>
    <lineage>
        <taxon>Bacteria</taxon>
        <taxon>Pseudomonadati</taxon>
        <taxon>Pseudomonadota</taxon>
        <taxon>Gammaproteobacteria</taxon>
        <taxon>Enterobacterales</taxon>
        <taxon>Enterobacteriaceae</taxon>
        <taxon>Enterobacter</taxon>
    </lineage>
</organism>
<dbReference type="InterPro" id="IPR017483">
    <property type="entry name" value="CHP03034"/>
</dbReference>
<dbReference type="NCBIfam" id="TIGR03034">
    <property type="entry name" value="YPO3983 family protein"/>
    <property type="match status" value="1"/>
</dbReference>
<name>A0AAW8H982_9ENTR</name>
<keyword evidence="2" id="KW-1185">Reference proteome</keyword>
<sequence length="280" mass="32835">MYSMNFPCELLFQTKNRINDASTDDMRHSDLSALELQSLGLNDVSTIVDPYSMTFKDNTVKYLNYPFITGYSFKDDQSVTHDECVSILFDEMRELSGVFASGNYKHLIGEMINHFQHGDGRPFGCNPLLNRAFSDLLRAKQYGNTTLGAIRKVINDYVRDRRKQVGSQNFILDVRKEILWRILPKFDDSEDRFNGMGIAVHDIYFQRIVMLNFRQYQIGWEADILFEAQDHFGLGREDITKKLYQSFRFFRIWFVLQRYNCFSFKPFVTNFNASVKLTGR</sequence>
<dbReference type="EMBL" id="JAVDKS010000006">
    <property type="protein sequence ID" value="MDQ2257470.1"/>
    <property type="molecule type" value="Genomic_DNA"/>
</dbReference>
<dbReference type="Pfam" id="PF11692">
    <property type="entry name" value="DUF3289"/>
    <property type="match status" value="1"/>
</dbReference>
<accession>A0AAW8H982</accession>
<dbReference type="Proteomes" id="UP001225042">
    <property type="component" value="Unassembled WGS sequence"/>
</dbReference>
<gene>
    <name evidence="1" type="ORF">RBJ67_15160</name>
</gene>
<comment type="caution">
    <text evidence="1">The sequence shown here is derived from an EMBL/GenBank/DDBJ whole genome shotgun (WGS) entry which is preliminary data.</text>
</comment>
<proteinExistence type="predicted"/>
<reference evidence="1 2" key="1">
    <citation type="submission" date="2023-08" db="EMBL/GenBank/DDBJ databases">
        <authorList>
            <person name="Dale J."/>
        </authorList>
    </citation>
    <scope>NUCLEOTIDE SEQUENCE [LARGE SCALE GENOMIC DNA]</scope>
    <source>
        <strain evidence="1 2">2023EL-00788</strain>
    </source>
</reference>
<dbReference type="RefSeq" id="WP_257272785.1">
    <property type="nucleotide sequence ID" value="NZ_JANJQG010000003.1"/>
</dbReference>
<evidence type="ECO:0000313" key="1">
    <source>
        <dbReference type="EMBL" id="MDQ2257470.1"/>
    </source>
</evidence>
<protein>
    <submittedName>
        <fullName evidence="1">DUF3289 family protein</fullName>
    </submittedName>
</protein>
<dbReference type="AlphaFoldDB" id="A0AAW8H982"/>
<evidence type="ECO:0000313" key="2">
    <source>
        <dbReference type="Proteomes" id="UP001225042"/>
    </source>
</evidence>